<protein>
    <submittedName>
        <fullName evidence="2">Uncharacterized protein</fullName>
    </submittedName>
</protein>
<dbReference type="OrthoDB" id="4352951at2759"/>
<gene>
    <name evidence="3" type="ORF">N7498_004494</name>
    <name evidence="1" type="ORF">N7498_008961</name>
    <name evidence="2" type="ORF">N7498_008987</name>
</gene>
<evidence type="ECO:0000313" key="1">
    <source>
        <dbReference type="EMBL" id="KAJ5195523.1"/>
    </source>
</evidence>
<dbReference type="GeneID" id="83178857"/>
<evidence type="ECO:0000313" key="3">
    <source>
        <dbReference type="EMBL" id="KAJ5203615.1"/>
    </source>
</evidence>
<keyword evidence="4" id="KW-1185">Reference proteome</keyword>
<proteinExistence type="predicted"/>
<reference evidence="2" key="2">
    <citation type="journal article" date="2023" name="IMA Fungus">
        <title>Comparative genomic study of the Penicillium genus elucidates a diverse pangenome and 15 lateral gene transfer events.</title>
        <authorList>
            <person name="Petersen C."/>
            <person name="Sorensen T."/>
            <person name="Nielsen M.R."/>
            <person name="Sondergaard T.E."/>
            <person name="Sorensen J.L."/>
            <person name="Fitzpatrick D.A."/>
            <person name="Frisvad J.C."/>
            <person name="Nielsen K.L."/>
        </authorList>
    </citation>
    <scope>NUCLEOTIDE SEQUENCE</scope>
    <source>
        <strain evidence="2">IBT 15544</strain>
    </source>
</reference>
<sequence length="114" mass="12942">MERATDYTWRAYEDRTLSELLQFDSTPDTEDISGYVDPFGSGQEFETAIPDPDEAPNIPTPLTFHPTHAISAAVIEYVPLLPEYPETHDDGFAYIVSIDKHKPEELRRIMKSAI</sequence>
<dbReference type="AlphaFoldDB" id="A0A9W9MBB5"/>
<dbReference type="RefSeq" id="XP_058308094.1">
    <property type="nucleotide sequence ID" value="XM_058451556.1"/>
</dbReference>
<dbReference type="EMBL" id="JAPQKR010000015">
    <property type="protein sequence ID" value="KAJ5195549.1"/>
    <property type="molecule type" value="Genomic_DNA"/>
</dbReference>
<dbReference type="EMBL" id="JAPQKR010000012">
    <property type="protein sequence ID" value="KAJ5203615.1"/>
    <property type="molecule type" value="Genomic_DNA"/>
</dbReference>
<evidence type="ECO:0000313" key="2">
    <source>
        <dbReference type="EMBL" id="KAJ5195549.1"/>
    </source>
</evidence>
<dbReference type="EMBL" id="JAPQKR010000015">
    <property type="protein sequence ID" value="KAJ5195523.1"/>
    <property type="molecule type" value="Genomic_DNA"/>
</dbReference>
<evidence type="ECO:0000313" key="4">
    <source>
        <dbReference type="Proteomes" id="UP001150904"/>
    </source>
</evidence>
<organism evidence="2 4">
    <name type="scientific">Penicillium cinerascens</name>
    <dbReference type="NCBI Taxonomy" id="70096"/>
    <lineage>
        <taxon>Eukaryota</taxon>
        <taxon>Fungi</taxon>
        <taxon>Dikarya</taxon>
        <taxon>Ascomycota</taxon>
        <taxon>Pezizomycotina</taxon>
        <taxon>Eurotiomycetes</taxon>
        <taxon>Eurotiomycetidae</taxon>
        <taxon>Eurotiales</taxon>
        <taxon>Aspergillaceae</taxon>
        <taxon>Penicillium</taxon>
    </lineage>
</organism>
<name>A0A9W9MBB5_9EURO</name>
<dbReference type="Proteomes" id="UP001150904">
    <property type="component" value="Unassembled WGS sequence"/>
</dbReference>
<accession>A0A9W9MBB5</accession>
<comment type="caution">
    <text evidence="2">The sequence shown here is derived from an EMBL/GenBank/DDBJ whole genome shotgun (WGS) entry which is preliminary data.</text>
</comment>
<reference evidence="2" key="1">
    <citation type="submission" date="2022-12" db="EMBL/GenBank/DDBJ databases">
        <authorList>
            <person name="Petersen C."/>
        </authorList>
    </citation>
    <scope>NUCLEOTIDE SEQUENCE</scope>
    <source>
        <strain evidence="2">IBT 15544</strain>
    </source>
</reference>